<dbReference type="RefSeq" id="WP_377125949.1">
    <property type="nucleotide sequence ID" value="NZ_JBHUON010000008.1"/>
</dbReference>
<gene>
    <name evidence="5" type="ORF">ACFSYC_08920</name>
</gene>
<dbReference type="Pfam" id="PF00356">
    <property type="entry name" value="LacI"/>
    <property type="match status" value="1"/>
</dbReference>
<dbReference type="InterPro" id="IPR000843">
    <property type="entry name" value="HTH_LacI"/>
</dbReference>
<sequence>MKKRLSIADIAEALNISKTSVSFILNGQAEEKRISKKLVDKVVQYVEEVGYKPNLLAKSLRTGKSNTIALMVEDISNPFFASIARLIEDRAYQNGYRITYCSTDNDTAKTKDMIGIFQDRHVDGYIIAPPEGIEDDILSLQKNNLPVVLFDRYLQHADTDYVITDNKAGTHQATNMLAKNGYKKIAFITFANPQVQMRDRLQGYLDAIKQNNLEHFVAEVLFSRNDQDITKPILDFLNQHKQLDAVVFGTNHVGACGLKAIQQLGLKVPDDLAVISFDDYDVFQLHSPPVTAIAQPIQQIANQVINLLLNKLNGATDILQTQQIVIPGQLHIRSSSAAKIS</sequence>
<feature type="domain" description="HTH lacI-type" evidence="4">
    <location>
        <begin position="5"/>
        <end position="62"/>
    </location>
</feature>
<evidence type="ECO:0000256" key="2">
    <source>
        <dbReference type="ARBA" id="ARBA00023125"/>
    </source>
</evidence>
<dbReference type="GO" id="GO:0003677">
    <property type="term" value="F:DNA binding"/>
    <property type="evidence" value="ECO:0007669"/>
    <property type="project" value="UniProtKB-KW"/>
</dbReference>
<evidence type="ECO:0000256" key="1">
    <source>
        <dbReference type="ARBA" id="ARBA00023015"/>
    </source>
</evidence>
<protein>
    <submittedName>
        <fullName evidence="5">LacI family DNA-binding transcriptional regulator</fullName>
    </submittedName>
</protein>
<evidence type="ECO:0000256" key="3">
    <source>
        <dbReference type="ARBA" id="ARBA00023163"/>
    </source>
</evidence>
<organism evidence="5 6">
    <name type="scientific">Mucilaginibacter antarcticus</name>
    <dbReference type="NCBI Taxonomy" id="1855725"/>
    <lineage>
        <taxon>Bacteria</taxon>
        <taxon>Pseudomonadati</taxon>
        <taxon>Bacteroidota</taxon>
        <taxon>Sphingobacteriia</taxon>
        <taxon>Sphingobacteriales</taxon>
        <taxon>Sphingobacteriaceae</taxon>
        <taxon>Mucilaginibacter</taxon>
    </lineage>
</organism>
<dbReference type="InterPro" id="IPR046335">
    <property type="entry name" value="LacI/GalR-like_sensor"/>
</dbReference>
<comment type="caution">
    <text evidence="5">The sequence shown here is derived from an EMBL/GenBank/DDBJ whole genome shotgun (WGS) entry which is preliminary data.</text>
</comment>
<keyword evidence="2 5" id="KW-0238">DNA-binding</keyword>
<evidence type="ECO:0000313" key="6">
    <source>
        <dbReference type="Proteomes" id="UP001597601"/>
    </source>
</evidence>
<dbReference type="Gene3D" id="1.10.260.40">
    <property type="entry name" value="lambda repressor-like DNA-binding domains"/>
    <property type="match status" value="1"/>
</dbReference>
<dbReference type="PROSITE" id="PS50932">
    <property type="entry name" value="HTH_LACI_2"/>
    <property type="match status" value="1"/>
</dbReference>
<proteinExistence type="predicted"/>
<dbReference type="SUPFAM" id="SSF47413">
    <property type="entry name" value="lambda repressor-like DNA-binding domains"/>
    <property type="match status" value="1"/>
</dbReference>
<dbReference type="Pfam" id="PF13377">
    <property type="entry name" value="Peripla_BP_3"/>
    <property type="match status" value="1"/>
</dbReference>
<dbReference type="EMBL" id="JBHUON010000008">
    <property type="protein sequence ID" value="MFD2864806.1"/>
    <property type="molecule type" value="Genomic_DNA"/>
</dbReference>
<dbReference type="Gene3D" id="3.40.50.2300">
    <property type="match status" value="2"/>
</dbReference>
<accession>A0ABW5XN05</accession>
<dbReference type="CDD" id="cd19977">
    <property type="entry name" value="PBP1_EndR-like"/>
    <property type="match status" value="1"/>
</dbReference>
<dbReference type="PANTHER" id="PTHR30146">
    <property type="entry name" value="LACI-RELATED TRANSCRIPTIONAL REPRESSOR"/>
    <property type="match status" value="1"/>
</dbReference>
<dbReference type="CDD" id="cd01392">
    <property type="entry name" value="HTH_LacI"/>
    <property type="match status" value="1"/>
</dbReference>
<keyword evidence="1" id="KW-0805">Transcription regulation</keyword>
<dbReference type="SUPFAM" id="SSF53822">
    <property type="entry name" value="Periplasmic binding protein-like I"/>
    <property type="match status" value="1"/>
</dbReference>
<dbReference type="InterPro" id="IPR028082">
    <property type="entry name" value="Peripla_BP_I"/>
</dbReference>
<dbReference type="SMART" id="SM00354">
    <property type="entry name" value="HTH_LACI"/>
    <property type="match status" value="1"/>
</dbReference>
<dbReference type="InterPro" id="IPR010982">
    <property type="entry name" value="Lambda_DNA-bd_dom_sf"/>
</dbReference>
<keyword evidence="6" id="KW-1185">Reference proteome</keyword>
<evidence type="ECO:0000313" key="5">
    <source>
        <dbReference type="EMBL" id="MFD2864806.1"/>
    </source>
</evidence>
<reference evidence="6" key="1">
    <citation type="journal article" date="2019" name="Int. J. Syst. Evol. Microbiol.">
        <title>The Global Catalogue of Microorganisms (GCM) 10K type strain sequencing project: providing services to taxonomists for standard genome sequencing and annotation.</title>
        <authorList>
            <consortium name="The Broad Institute Genomics Platform"/>
            <consortium name="The Broad Institute Genome Sequencing Center for Infectious Disease"/>
            <person name="Wu L."/>
            <person name="Ma J."/>
        </authorList>
    </citation>
    <scope>NUCLEOTIDE SEQUENCE [LARGE SCALE GENOMIC DNA]</scope>
    <source>
        <strain evidence="6">KCTC 52232</strain>
    </source>
</reference>
<name>A0ABW5XN05_9SPHI</name>
<evidence type="ECO:0000259" key="4">
    <source>
        <dbReference type="PROSITE" id="PS50932"/>
    </source>
</evidence>
<dbReference type="PANTHER" id="PTHR30146:SF109">
    <property type="entry name" value="HTH-TYPE TRANSCRIPTIONAL REGULATOR GALS"/>
    <property type="match status" value="1"/>
</dbReference>
<keyword evidence="3" id="KW-0804">Transcription</keyword>
<dbReference type="Proteomes" id="UP001597601">
    <property type="component" value="Unassembled WGS sequence"/>
</dbReference>